<dbReference type="Pfam" id="PF00702">
    <property type="entry name" value="Hydrolase"/>
    <property type="match status" value="1"/>
</dbReference>
<organism evidence="2 3">
    <name type="scientific">Sinorhizobium meliloti (strain SM11)</name>
    <dbReference type="NCBI Taxonomy" id="707241"/>
    <lineage>
        <taxon>Bacteria</taxon>
        <taxon>Pseudomonadati</taxon>
        <taxon>Pseudomonadota</taxon>
        <taxon>Alphaproteobacteria</taxon>
        <taxon>Hyphomicrobiales</taxon>
        <taxon>Rhizobiaceae</taxon>
        <taxon>Sinorhizobium/Ensifer group</taxon>
        <taxon>Sinorhizobium</taxon>
    </lineage>
</organism>
<gene>
    <name evidence="2" type="ordered locus">SM11_pC0611</name>
</gene>
<dbReference type="PANTHER" id="PTHR43316">
    <property type="entry name" value="HYDROLASE, HALOACID DELAHOGENASE-RELATED"/>
    <property type="match status" value="1"/>
</dbReference>
<dbReference type="SFLD" id="SFLDG01129">
    <property type="entry name" value="C1.5:_HAD__Beta-PGM__Phosphata"/>
    <property type="match status" value="1"/>
</dbReference>
<dbReference type="AlphaFoldDB" id="F7XDQ9"/>
<dbReference type="SFLD" id="SFLDS00003">
    <property type="entry name" value="Haloacid_Dehalogenase"/>
    <property type="match status" value="1"/>
</dbReference>
<dbReference type="NCBIfam" id="TIGR01493">
    <property type="entry name" value="HAD-SF-IA-v2"/>
    <property type="match status" value="1"/>
</dbReference>
<dbReference type="Proteomes" id="UP000009045">
    <property type="component" value="Plasmid pSmeSM11c"/>
</dbReference>
<dbReference type="PANTHER" id="PTHR43316:SF3">
    <property type="entry name" value="HALOACID DEHALOGENASE, TYPE II (AFU_ORTHOLOGUE AFUA_2G07750)-RELATED"/>
    <property type="match status" value="1"/>
</dbReference>
<dbReference type="InterPro" id="IPR023214">
    <property type="entry name" value="HAD_sf"/>
</dbReference>
<proteinExistence type="predicted"/>
<dbReference type="Gene3D" id="1.10.150.750">
    <property type="match status" value="1"/>
</dbReference>
<keyword evidence="1 2" id="KW-0378">Hydrolase</keyword>
<dbReference type="InterPro" id="IPR036412">
    <property type="entry name" value="HAD-like_sf"/>
</dbReference>
<sequence length="317" mass="35522">MTGRDISRKRHIRNFVPLQNVFSATSVQHKCQTGVEEKDRIRANSSPFTKSGKITRRREQYNLLHEAVLPRERPKNWGIDVRKSLQEFKYMTFDVVGTLIDFEGGLKDCLAGIAAEAGVAIDGEEALSLYRAARYSKDADLFPDDLVRVYLEIAPKLGLPAEPKYGERFRDSTKNWKGFADSAEALARLAKSCRLVAMTNARRWAFDLFAQQLGNPFYAAFTADDTGTEKPDPVFFEKVFDFVGSEGNSKDDILHVAQSQYHDIGISRKLGLANCWIERRHAQKGYGGTIEPAEFTAPDYHFTSMAALADAVVVARG</sequence>
<name>F7XDQ9_SINMM</name>
<dbReference type="PATRIC" id="fig|707241.3.peg.4583"/>
<dbReference type="EMBL" id="CP001831">
    <property type="protein sequence ID" value="AEH81684.1"/>
    <property type="molecule type" value="Genomic_DNA"/>
</dbReference>
<protein>
    <submittedName>
        <fullName evidence="2">Hydrolase</fullName>
    </submittedName>
</protein>
<dbReference type="GO" id="GO:0016787">
    <property type="term" value="F:hydrolase activity"/>
    <property type="evidence" value="ECO:0007669"/>
    <property type="project" value="UniProtKB-KW"/>
</dbReference>
<dbReference type="KEGG" id="smx:SM11_pC0611"/>
<dbReference type="Gene3D" id="3.40.50.1000">
    <property type="entry name" value="HAD superfamily/HAD-like"/>
    <property type="match status" value="1"/>
</dbReference>
<geneLocation type="plasmid" evidence="2 3">
    <name>pSmeSM11c</name>
</geneLocation>
<evidence type="ECO:0000313" key="3">
    <source>
        <dbReference type="Proteomes" id="UP000009045"/>
    </source>
</evidence>
<evidence type="ECO:0000256" key="1">
    <source>
        <dbReference type="ARBA" id="ARBA00022801"/>
    </source>
</evidence>
<dbReference type="HOGENOM" id="CLU_045011_3_2_5"/>
<accession>F7XDQ9</accession>
<keyword evidence="2" id="KW-0614">Plasmid</keyword>
<reference evidence="2 3" key="1">
    <citation type="journal article" date="2011" name="J. Biotechnol.">
        <title>The complete genome sequence of the dominant Sinorhizobium meliloti field isolate SM11 extends the S. meliloti pan-genome.</title>
        <authorList>
            <person name="Schneiker-Bekel S."/>
            <person name="Wibberg D."/>
            <person name="Bekel T."/>
            <person name="Blom J."/>
            <person name="Linke B."/>
            <person name="Neuweger H."/>
            <person name="Stiens M."/>
            <person name="Vorholter F.J."/>
            <person name="Weidner S."/>
            <person name="Goesmann A."/>
            <person name="Puhler A."/>
            <person name="Schluter A."/>
        </authorList>
    </citation>
    <scope>NUCLEOTIDE SEQUENCE [LARGE SCALE GENOMIC DNA]</scope>
    <source>
        <strain evidence="2 3">SM11</strain>
        <plasmid evidence="3">pSmeSM11c</plasmid>
    </source>
</reference>
<dbReference type="SUPFAM" id="SSF56784">
    <property type="entry name" value="HAD-like"/>
    <property type="match status" value="1"/>
</dbReference>
<dbReference type="InterPro" id="IPR051540">
    <property type="entry name" value="S-2-haloacid_dehalogenase"/>
</dbReference>
<evidence type="ECO:0000313" key="2">
    <source>
        <dbReference type="EMBL" id="AEH81684.1"/>
    </source>
</evidence>
<dbReference type="InterPro" id="IPR006439">
    <property type="entry name" value="HAD-SF_hydro_IA"/>
</dbReference>